<organism evidence="1 2">
    <name type="scientific">Trifolium medium</name>
    <dbReference type="NCBI Taxonomy" id="97028"/>
    <lineage>
        <taxon>Eukaryota</taxon>
        <taxon>Viridiplantae</taxon>
        <taxon>Streptophyta</taxon>
        <taxon>Embryophyta</taxon>
        <taxon>Tracheophyta</taxon>
        <taxon>Spermatophyta</taxon>
        <taxon>Magnoliopsida</taxon>
        <taxon>eudicotyledons</taxon>
        <taxon>Gunneridae</taxon>
        <taxon>Pentapetalae</taxon>
        <taxon>rosids</taxon>
        <taxon>fabids</taxon>
        <taxon>Fabales</taxon>
        <taxon>Fabaceae</taxon>
        <taxon>Papilionoideae</taxon>
        <taxon>50 kb inversion clade</taxon>
        <taxon>NPAAA clade</taxon>
        <taxon>Hologalegina</taxon>
        <taxon>IRL clade</taxon>
        <taxon>Trifolieae</taxon>
        <taxon>Trifolium</taxon>
    </lineage>
</organism>
<dbReference type="Proteomes" id="UP000265520">
    <property type="component" value="Unassembled WGS sequence"/>
</dbReference>
<accession>A0A392T208</accession>
<protein>
    <submittedName>
        <fullName evidence="1">Uncharacterized protein</fullName>
    </submittedName>
</protein>
<proteinExistence type="predicted"/>
<name>A0A392T208_9FABA</name>
<dbReference type="EMBL" id="LXQA010491866">
    <property type="protein sequence ID" value="MCI55171.1"/>
    <property type="molecule type" value="Genomic_DNA"/>
</dbReference>
<feature type="non-terminal residue" evidence="1">
    <location>
        <position position="78"/>
    </location>
</feature>
<dbReference type="AlphaFoldDB" id="A0A392T208"/>
<reference evidence="1 2" key="1">
    <citation type="journal article" date="2018" name="Front. Plant Sci.">
        <title>Red Clover (Trifolium pratense) and Zigzag Clover (T. medium) - A Picture of Genomic Similarities and Differences.</title>
        <authorList>
            <person name="Dluhosova J."/>
            <person name="Istvanek J."/>
            <person name="Nedelnik J."/>
            <person name="Repkova J."/>
        </authorList>
    </citation>
    <scope>NUCLEOTIDE SEQUENCE [LARGE SCALE GENOMIC DNA]</scope>
    <source>
        <strain evidence="2">cv. 10/8</strain>
        <tissue evidence="1">Leaf</tissue>
    </source>
</reference>
<comment type="caution">
    <text evidence="1">The sequence shown here is derived from an EMBL/GenBank/DDBJ whole genome shotgun (WGS) entry which is preliminary data.</text>
</comment>
<evidence type="ECO:0000313" key="2">
    <source>
        <dbReference type="Proteomes" id="UP000265520"/>
    </source>
</evidence>
<evidence type="ECO:0000313" key="1">
    <source>
        <dbReference type="EMBL" id="MCI55171.1"/>
    </source>
</evidence>
<keyword evidence="2" id="KW-1185">Reference proteome</keyword>
<sequence length="78" mass="9203">MEIERINDDGGGLGGRWFGSMFRNRWGMGHIRFSGPIPKWMRLLCVNDLVVCMTWRRPNRVRWLRCFRYGGGLMGRRG</sequence>